<sequence length="328" mass="36356">MKAFTGLSLMLLLGAPALSQAAEKDPYAVIYDTVIQANANNAVTYCGDLKQVLDNPSSEQRHQAFAQLTEGWGRVQASYILGAYDMDAMDYPLMVDYFHMGKEDIHESLGRIMKGDLAASKALYKNSYKTLGALDDVMFSGPWTERRKEMAEVISSNVCKRLTQVRDGYQEHRADFLDDHDKALSLLINAEIENIYKTRDWRIAQISGLTKATLGQPKPEHQQYPYSKASWGFIGAILETNKQLLADDQQPNVATIVYAKHGEEGMAAVQEALTASWVAYQGAPAEHNYNTGDMIPLFQGLLDLQKAFYRQLVGSIGVTATLIDADGD</sequence>
<gene>
    <name evidence="5" type="ORF">V6242_00250</name>
</gene>
<keyword evidence="2 3" id="KW-0732">Signal</keyword>
<evidence type="ECO:0000313" key="5">
    <source>
        <dbReference type="EMBL" id="MEL0611557.1"/>
    </source>
</evidence>
<dbReference type="Gene3D" id="1.20.1420.20">
    <property type="entry name" value="M75 peptidase, HXXE motif"/>
    <property type="match status" value="1"/>
</dbReference>
<dbReference type="InterPro" id="IPR018976">
    <property type="entry name" value="Imelysin-like"/>
</dbReference>
<dbReference type="InterPro" id="IPR038352">
    <property type="entry name" value="Imelysin_sf"/>
</dbReference>
<comment type="caution">
    <text evidence="5">The sequence shown here is derived from an EMBL/GenBank/DDBJ whole genome shotgun (WGS) entry which is preliminary data.</text>
</comment>
<evidence type="ECO:0000256" key="2">
    <source>
        <dbReference type="ARBA" id="ARBA00022729"/>
    </source>
</evidence>
<accession>A0ABU9FZA8</accession>
<dbReference type="Proteomes" id="UP001379949">
    <property type="component" value="Unassembled WGS sequence"/>
</dbReference>
<feature type="chain" id="PRO_5046395308" evidence="3">
    <location>
        <begin position="22"/>
        <end position="328"/>
    </location>
</feature>
<organism evidence="5 6">
    <name type="scientific">Marinomonas arenicola</name>
    <dbReference type="NCBI Taxonomy" id="569601"/>
    <lineage>
        <taxon>Bacteria</taxon>
        <taxon>Pseudomonadati</taxon>
        <taxon>Pseudomonadota</taxon>
        <taxon>Gammaproteobacteria</taxon>
        <taxon>Oceanospirillales</taxon>
        <taxon>Oceanospirillaceae</taxon>
        <taxon>Marinomonas</taxon>
    </lineage>
</organism>
<evidence type="ECO:0000259" key="4">
    <source>
        <dbReference type="Pfam" id="PF09375"/>
    </source>
</evidence>
<proteinExistence type="predicted"/>
<dbReference type="Pfam" id="PF09375">
    <property type="entry name" value="Peptidase_M75"/>
    <property type="match status" value="1"/>
</dbReference>
<evidence type="ECO:0000256" key="1">
    <source>
        <dbReference type="ARBA" id="ARBA00004196"/>
    </source>
</evidence>
<name>A0ABU9FZA8_9GAMM</name>
<comment type="subcellular location">
    <subcellularLocation>
        <location evidence="1">Cell envelope</location>
    </subcellularLocation>
</comment>
<keyword evidence="6" id="KW-1185">Reference proteome</keyword>
<evidence type="ECO:0000256" key="3">
    <source>
        <dbReference type="SAM" id="SignalP"/>
    </source>
</evidence>
<feature type="signal peptide" evidence="3">
    <location>
        <begin position="1"/>
        <end position="21"/>
    </location>
</feature>
<dbReference type="RefSeq" id="WP_341565961.1">
    <property type="nucleotide sequence ID" value="NZ_JBAKAR010000001.1"/>
</dbReference>
<dbReference type="EMBL" id="JBAKAR010000001">
    <property type="protein sequence ID" value="MEL0611557.1"/>
    <property type="molecule type" value="Genomic_DNA"/>
</dbReference>
<feature type="domain" description="Imelysin-like" evidence="4">
    <location>
        <begin position="49"/>
        <end position="261"/>
    </location>
</feature>
<reference evidence="5 6" key="1">
    <citation type="submission" date="2024-02" db="EMBL/GenBank/DDBJ databases">
        <title>Bacteria isolated from the canopy kelp, Nereocystis luetkeana.</title>
        <authorList>
            <person name="Pfister C.A."/>
            <person name="Younker I.T."/>
            <person name="Light S.H."/>
        </authorList>
    </citation>
    <scope>NUCLEOTIDE SEQUENCE [LARGE SCALE GENOMIC DNA]</scope>
    <source>
        <strain evidence="5 6">TI.4.07</strain>
    </source>
</reference>
<protein>
    <submittedName>
        <fullName evidence="5">Imelysin family protein</fullName>
    </submittedName>
</protein>
<evidence type="ECO:0000313" key="6">
    <source>
        <dbReference type="Proteomes" id="UP001379949"/>
    </source>
</evidence>